<sequence length="782" mass="82953">MKIMDPCWLNVPTLIVQRLAAYQRSSSSRRKRSCGSYDQFIEMLEVRTLLSAGTLDPTFGDGGKILTDVLQPSQDGGANSAIYQPDGKPIVVGPGPSGNMVALRYNLDGSRDATFGDGGVAQVNFRYSSRARTAAIDSQGRILLGGETSVGGQGLDVAVARLTSEGQLDESFGDSGLRVINFGSREDRGMSIAIDSLDRVVIAGYSDQSTGTYSDFDFAVARLTSDGNPDPDFSGDGKQIINMGSISDYGRSVAIDAADRVVVVGGNSEFSVVRLTTAGELDPSFDLDGRSSLKYQNRTNTAQSVAIDDEGRIYIGGFANLGTTGYDFVVARMTSDGYGDGTFGDEGFQSLDFHSSVDFLTSLSLDTQGRVLLAGRSTQGSTENDFVVSRLTTAGIVDTTFGDGGKQLIDFDSSRDFTDSVTTNSQDQVLLSGWTTQPETLNDWALVQLTSEGQFDETFGQSGIVLTDIGVGGGNDRDAAVTASQSDGKVLVVGQTTFGPAVLRYNSDGSIDTTFGEDGKKILDLRSGSTPVNITTDHDDRILVSGTPARSLDFGVIRLTPDGDIDSTFGTSGTATVDFGTNSEQVKSVFVDAENRILLSGYAYTPTGNLDFAVARLTSDGAPDPSFDSDGKQTIDFGGTSDRAYAVQTDSQGRIVVSGYLLDSAVRDFAAARLNSDGSLDEMFNGTGTQIVDFYGRRDYGYDVAIDSQDRVVIAGTSHDPSTGYYSFAVSRLTDTGGFDSDFSGDGRELLNFGSAYDQATSVEVGSGDRILLGGVFQRLEQ</sequence>
<dbReference type="PANTHER" id="PTHR42754:SF1">
    <property type="entry name" value="LIPOPROTEIN"/>
    <property type="match status" value="1"/>
</dbReference>
<protein>
    <submittedName>
        <fullName evidence="1">Delta-60 repeat domain protein</fullName>
    </submittedName>
</protein>
<dbReference type="Gene3D" id="2.80.10.50">
    <property type="match status" value="5"/>
</dbReference>
<dbReference type="SUPFAM" id="SSF63829">
    <property type="entry name" value="Calcium-dependent phosphotriesterase"/>
    <property type="match status" value="2"/>
</dbReference>
<dbReference type="STRING" id="1891926.Fuma_06075"/>
<dbReference type="OrthoDB" id="292220at2"/>
<dbReference type="PANTHER" id="PTHR42754">
    <property type="entry name" value="ENDOGLUCANASE"/>
    <property type="match status" value="1"/>
</dbReference>
<reference evidence="1 2" key="1">
    <citation type="journal article" date="2016" name="Front. Microbiol.">
        <title>Fuerstia marisgermanicae gen. nov., sp. nov., an Unusual Member of the Phylum Planctomycetes from the German Wadden Sea.</title>
        <authorList>
            <person name="Kohn T."/>
            <person name="Heuer A."/>
            <person name="Jogler M."/>
            <person name="Vollmers J."/>
            <person name="Boedeker C."/>
            <person name="Bunk B."/>
            <person name="Rast P."/>
            <person name="Borchert D."/>
            <person name="Glockner I."/>
            <person name="Freese H.M."/>
            <person name="Klenk H.P."/>
            <person name="Overmann J."/>
            <person name="Kaster A.K."/>
            <person name="Rohde M."/>
            <person name="Wiegand S."/>
            <person name="Jogler C."/>
        </authorList>
    </citation>
    <scope>NUCLEOTIDE SEQUENCE [LARGE SCALE GENOMIC DNA]</scope>
    <source>
        <strain evidence="1 2">NH11</strain>
    </source>
</reference>
<keyword evidence="2" id="KW-1185">Reference proteome</keyword>
<accession>A0A1P8WQR9</accession>
<dbReference type="NCBIfam" id="TIGR02608">
    <property type="entry name" value="delta_60_rpt"/>
    <property type="match status" value="13"/>
</dbReference>
<dbReference type="AlphaFoldDB" id="A0A1P8WQR9"/>
<dbReference type="EMBL" id="CP017641">
    <property type="protein sequence ID" value="APZ96406.1"/>
    <property type="molecule type" value="Genomic_DNA"/>
</dbReference>
<dbReference type="Pfam" id="PF17164">
    <property type="entry name" value="DUF5122"/>
    <property type="match status" value="9"/>
</dbReference>
<name>A0A1P8WQR9_9PLAN</name>
<dbReference type="Proteomes" id="UP000187735">
    <property type="component" value="Chromosome"/>
</dbReference>
<evidence type="ECO:0000313" key="2">
    <source>
        <dbReference type="Proteomes" id="UP000187735"/>
    </source>
</evidence>
<proteinExistence type="predicted"/>
<dbReference type="KEGG" id="fmr:Fuma_06075"/>
<evidence type="ECO:0000313" key="1">
    <source>
        <dbReference type="EMBL" id="APZ96406.1"/>
    </source>
</evidence>
<dbReference type="InterPro" id="IPR013431">
    <property type="entry name" value="Delta_60_rpt"/>
</dbReference>
<organism evidence="1 2">
    <name type="scientific">Fuerstiella marisgermanici</name>
    <dbReference type="NCBI Taxonomy" id="1891926"/>
    <lineage>
        <taxon>Bacteria</taxon>
        <taxon>Pseudomonadati</taxon>
        <taxon>Planctomycetota</taxon>
        <taxon>Planctomycetia</taxon>
        <taxon>Planctomycetales</taxon>
        <taxon>Planctomycetaceae</taxon>
        <taxon>Fuerstiella</taxon>
    </lineage>
</organism>
<gene>
    <name evidence="1" type="ORF">Fuma_06075</name>
</gene>